<protein>
    <submittedName>
        <fullName evidence="4">NADH-FMN oxidoreductase RutF, flavin reductase (DIM6/NTAB) family</fullName>
    </submittedName>
</protein>
<dbReference type="AlphaFoldDB" id="A0A975ZQ40"/>
<evidence type="ECO:0000259" key="3">
    <source>
        <dbReference type="SMART" id="SM00903"/>
    </source>
</evidence>
<dbReference type="RefSeq" id="WP_074838323.1">
    <property type="nucleotide sequence ID" value="NZ_CBDCHI020000002.1"/>
</dbReference>
<dbReference type="GeneID" id="80820140"/>
<feature type="domain" description="Flavin reductase like" evidence="3">
    <location>
        <begin position="28"/>
        <end position="169"/>
    </location>
</feature>
<dbReference type="SUPFAM" id="SSF50475">
    <property type="entry name" value="FMN-binding split barrel"/>
    <property type="match status" value="1"/>
</dbReference>
<sequence length="175" mass="18680">MSLQEKMTHFVPGARLGEAESRSLRGALSRFGTGVAIVTTQGADGPVGMTVNSFSSVSLDPPLVLWSAARASRRYPHFAKASHMAIHVLGADQLELCQAFAASAHAFDSADWHMGADDLPVLKGCLARFDCAAYAEYDGGDHGILVARVLRATIGEGAPLLCYQSRFGRFDPEGR</sequence>
<proteinExistence type="inferred from homology"/>
<reference evidence="4 5" key="1">
    <citation type="submission" date="2016-10" db="EMBL/GenBank/DDBJ databases">
        <authorList>
            <person name="Varghese N."/>
            <person name="Submissions S."/>
        </authorList>
    </citation>
    <scope>NUCLEOTIDE SEQUENCE [LARGE SCALE GENOMIC DNA]</scope>
    <source>
        <strain evidence="4 5">FF3</strain>
    </source>
</reference>
<dbReference type="Gene3D" id="2.30.110.10">
    <property type="entry name" value="Electron Transport, Fmn-binding Protein, Chain A"/>
    <property type="match status" value="1"/>
</dbReference>
<evidence type="ECO:0000313" key="5">
    <source>
        <dbReference type="Proteomes" id="UP000182932"/>
    </source>
</evidence>
<evidence type="ECO:0000256" key="2">
    <source>
        <dbReference type="ARBA" id="ARBA00023002"/>
    </source>
</evidence>
<dbReference type="InterPro" id="IPR050268">
    <property type="entry name" value="NADH-dep_flavin_reductase"/>
</dbReference>
<evidence type="ECO:0000313" key="4">
    <source>
        <dbReference type="EMBL" id="SEK00931.1"/>
    </source>
</evidence>
<keyword evidence="2" id="KW-0560">Oxidoreductase</keyword>
<comment type="caution">
    <text evidence="4">The sequence shown here is derived from an EMBL/GenBank/DDBJ whole genome shotgun (WGS) entry which is preliminary data.</text>
</comment>
<dbReference type="EMBL" id="FNYY01000018">
    <property type="protein sequence ID" value="SEK00931.1"/>
    <property type="molecule type" value="Genomic_DNA"/>
</dbReference>
<dbReference type="InterPro" id="IPR002563">
    <property type="entry name" value="Flavin_Rdtase-like_dom"/>
</dbReference>
<comment type="similarity">
    <text evidence="1">Belongs to the non-flavoprotein flavin reductase family.</text>
</comment>
<dbReference type="PANTHER" id="PTHR30466:SF11">
    <property type="entry name" value="FLAVIN-DEPENDENT MONOOXYGENASE, REDUCTASE SUBUNIT HSAB"/>
    <property type="match status" value="1"/>
</dbReference>
<dbReference type="GO" id="GO:0010181">
    <property type="term" value="F:FMN binding"/>
    <property type="evidence" value="ECO:0007669"/>
    <property type="project" value="InterPro"/>
</dbReference>
<keyword evidence="5" id="KW-1185">Reference proteome</keyword>
<evidence type="ECO:0000256" key="1">
    <source>
        <dbReference type="ARBA" id="ARBA00008898"/>
    </source>
</evidence>
<dbReference type="GO" id="GO:0042602">
    <property type="term" value="F:riboflavin reductase (NADPH) activity"/>
    <property type="evidence" value="ECO:0007669"/>
    <property type="project" value="TreeGrafter"/>
</dbReference>
<dbReference type="InterPro" id="IPR012349">
    <property type="entry name" value="Split_barrel_FMN-bd"/>
</dbReference>
<name>A0A975ZQ40_9RHOB</name>
<dbReference type="Pfam" id="PF01613">
    <property type="entry name" value="Flavin_Reduct"/>
    <property type="match status" value="1"/>
</dbReference>
<organism evidence="4 5">
    <name type="scientific">Marinovum algicola</name>
    <dbReference type="NCBI Taxonomy" id="42444"/>
    <lineage>
        <taxon>Bacteria</taxon>
        <taxon>Pseudomonadati</taxon>
        <taxon>Pseudomonadota</taxon>
        <taxon>Alphaproteobacteria</taxon>
        <taxon>Rhodobacterales</taxon>
        <taxon>Roseobacteraceae</taxon>
        <taxon>Marinovum</taxon>
    </lineage>
</organism>
<dbReference type="PANTHER" id="PTHR30466">
    <property type="entry name" value="FLAVIN REDUCTASE"/>
    <property type="match status" value="1"/>
</dbReference>
<accession>A0A975ZQ40</accession>
<gene>
    <name evidence="4" type="ORF">SAMN04487940_11829</name>
</gene>
<dbReference type="SMART" id="SM00903">
    <property type="entry name" value="Flavin_Reduct"/>
    <property type="match status" value="1"/>
</dbReference>
<dbReference type="Proteomes" id="UP000182932">
    <property type="component" value="Unassembled WGS sequence"/>
</dbReference>